<dbReference type="SMART" id="SM00382">
    <property type="entry name" value="AAA"/>
    <property type="match status" value="1"/>
</dbReference>
<dbReference type="AlphaFoldDB" id="A0A1G6WS95"/>
<organism evidence="5 6">
    <name type="scientific">Aquimonas voraii</name>
    <dbReference type="NCBI Taxonomy" id="265719"/>
    <lineage>
        <taxon>Bacteria</taxon>
        <taxon>Pseudomonadati</taxon>
        <taxon>Pseudomonadota</taxon>
        <taxon>Gammaproteobacteria</taxon>
        <taxon>Lysobacterales</taxon>
        <taxon>Lysobacteraceae</taxon>
        <taxon>Aquimonas</taxon>
    </lineage>
</organism>
<dbReference type="Proteomes" id="UP000199603">
    <property type="component" value="Unassembled WGS sequence"/>
</dbReference>
<dbReference type="OrthoDB" id="9802264at2"/>
<keyword evidence="2" id="KW-0547">Nucleotide-binding</keyword>
<dbReference type="Gene3D" id="3.40.50.300">
    <property type="entry name" value="P-loop containing nucleotide triphosphate hydrolases"/>
    <property type="match status" value="1"/>
</dbReference>
<name>A0A1G6WS95_9GAMM</name>
<dbReference type="PANTHER" id="PTHR24220:SF611">
    <property type="entry name" value="ATP-BINDING COMPONENT OF ABC TRANSPORTER-RELATED"/>
    <property type="match status" value="1"/>
</dbReference>
<dbReference type="GO" id="GO:0022857">
    <property type="term" value="F:transmembrane transporter activity"/>
    <property type="evidence" value="ECO:0007669"/>
    <property type="project" value="TreeGrafter"/>
</dbReference>
<dbReference type="InterPro" id="IPR017911">
    <property type="entry name" value="MacB-like_ATP-bd"/>
</dbReference>
<sequence>MTSTHAPAAALELDGLRFAWPGSAAPTVAIRHFHLAAGERLFLAGPSGSGKSTLLGLIAGTLAPQAGSLKIAGHAAERLSQRRRDRLRADHIGVIFQQFNLLPFLSALDNVLLAARFSKRRGARAAARDGDARAQATRLLSELGLRDALVQRPAAQLSVGQQQRVAAARALLGAPELILADEPTSALDSDLREEFIALLLRECAQAGSALLFVSHDRALMPLFDRSLSLPELQAEGARAEAAA</sequence>
<dbReference type="EMBL" id="FNAG01000005">
    <property type="protein sequence ID" value="SDD68684.1"/>
    <property type="molecule type" value="Genomic_DNA"/>
</dbReference>
<evidence type="ECO:0000256" key="2">
    <source>
        <dbReference type="ARBA" id="ARBA00022741"/>
    </source>
</evidence>
<dbReference type="STRING" id="265719.SAMN04488509_105141"/>
<evidence type="ECO:0000313" key="5">
    <source>
        <dbReference type="EMBL" id="SDD68684.1"/>
    </source>
</evidence>
<dbReference type="InterPro" id="IPR003593">
    <property type="entry name" value="AAA+_ATPase"/>
</dbReference>
<dbReference type="CDD" id="cd03255">
    <property type="entry name" value="ABC_MJ0796_LolCDE_FtsE"/>
    <property type="match status" value="1"/>
</dbReference>
<accession>A0A1G6WS95</accession>
<proteinExistence type="predicted"/>
<feature type="domain" description="ABC transporter" evidence="4">
    <location>
        <begin position="11"/>
        <end position="243"/>
    </location>
</feature>
<protein>
    <submittedName>
        <fullName evidence="5">Putative ABC transport system ATP-binding protein</fullName>
    </submittedName>
</protein>
<evidence type="ECO:0000313" key="6">
    <source>
        <dbReference type="Proteomes" id="UP000199603"/>
    </source>
</evidence>
<keyword evidence="3 5" id="KW-0067">ATP-binding</keyword>
<gene>
    <name evidence="5" type="ORF">SAMN04488509_105141</name>
</gene>
<dbReference type="Pfam" id="PF00005">
    <property type="entry name" value="ABC_tran"/>
    <property type="match status" value="1"/>
</dbReference>
<dbReference type="GO" id="GO:0005886">
    <property type="term" value="C:plasma membrane"/>
    <property type="evidence" value="ECO:0007669"/>
    <property type="project" value="TreeGrafter"/>
</dbReference>
<keyword evidence="6" id="KW-1185">Reference proteome</keyword>
<keyword evidence="1" id="KW-0813">Transport</keyword>
<dbReference type="InterPro" id="IPR003439">
    <property type="entry name" value="ABC_transporter-like_ATP-bd"/>
</dbReference>
<evidence type="ECO:0000256" key="1">
    <source>
        <dbReference type="ARBA" id="ARBA00022448"/>
    </source>
</evidence>
<dbReference type="InterPro" id="IPR015854">
    <property type="entry name" value="ABC_transpr_LolD-like"/>
</dbReference>
<evidence type="ECO:0000256" key="3">
    <source>
        <dbReference type="ARBA" id="ARBA00022840"/>
    </source>
</evidence>
<dbReference type="GO" id="GO:0016887">
    <property type="term" value="F:ATP hydrolysis activity"/>
    <property type="evidence" value="ECO:0007669"/>
    <property type="project" value="InterPro"/>
</dbReference>
<evidence type="ECO:0000259" key="4">
    <source>
        <dbReference type="PROSITE" id="PS50893"/>
    </source>
</evidence>
<reference evidence="5 6" key="1">
    <citation type="submission" date="2016-10" db="EMBL/GenBank/DDBJ databases">
        <authorList>
            <person name="de Groot N.N."/>
        </authorList>
    </citation>
    <scope>NUCLEOTIDE SEQUENCE [LARGE SCALE GENOMIC DNA]</scope>
    <source>
        <strain evidence="5 6">DSM 16957</strain>
    </source>
</reference>
<dbReference type="RefSeq" id="WP_091242359.1">
    <property type="nucleotide sequence ID" value="NZ_FNAG01000005.1"/>
</dbReference>
<dbReference type="PROSITE" id="PS50893">
    <property type="entry name" value="ABC_TRANSPORTER_2"/>
    <property type="match status" value="1"/>
</dbReference>
<dbReference type="InterPro" id="IPR027417">
    <property type="entry name" value="P-loop_NTPase"/>
</dbReference>
<dbReference type="SUPFAM" id="SSF52540">
    <property type="entry name" value="P-loop containing nucleoside triphosphate hydrolases"/>
    <property type="match status" value="1"/>
</dbReference>
<dbReference type="GO" id="GO:0005524">
    <property type="term" value="F:ATP binding"/>
    <property type="evidence" value="ECO:0007669"/>
    <property type="project" value="UniProtKB-KW"/>
</dbReference>
<dbReference type="PANTHER" id="PTHR24220">
    <property type="entry name" value="IMPORT ATP-BINDING PROTEIN"/>
    <property type="match status" value="1"/>
</dbReference>